<evidence type="ECO:0008006" key="3">
    <source>
        <dbReference type="Google" id="ProtNLM"/>
    </source>
</evidence>
<name>A0A2T5M7Y9_9EURO</name>
<organism evidence="1 2">
    <name type="scientific">Aspergillus ochraceoroseus IBT 24754</name>
    <dbReference type="NCBI Taxonomy" id="1392256"/>
    <lineage>
        <taxon>Eukaryota</taxon>
        <taxon>Fungi</taxon>
        <taxon>Dikarya</taxon>
        <taxon>Ascomycota</taxon>
        <taxon>Pezizomycotina</taxon>
        <taxon>Eurotiomycetes</taxon>
        <taxon>Eurotiomycetidae</taxon>
        <taxon>Eurotiales</taxon>
        <taxon>Aspergillaceae</taxon>
        <taxon>Aspergillus</taxon>
        <taxon>Aspergillus subgen. Nidulantes</taxon>
    </lineage>
</organism>
<comment type="caution">
    <text evidence="1">The sequence shown here is derived from an EMBL/GenBank/DDBJ whole genome shotgun (WGS) entry which is preliminary data.</text>
</comment>
<proteinExistence type="predicted"/>
<dbReference type="EMBL" id="MSFN02000001">
    <property type="protein sequence ID" value="PTU24633.1"/>
    <property type="molecule type" value="Genomic_DNA"/>
</dbReference>
<dbReference type="Proteomes" id="UP000244073">
    <property type="component" value="Unassembled WGS sequence"/>
</dbReference>
<dbReference type="InterPro" id="IPR011008">
    <property type="entry name" value="Dimeric_a/b-barrel"/>
</dbReference>
<dbReference type="SUPFAM" id="SSF54909">
    <property type="entry name" value="Dimeric alpha+beta barrel"/>
    <property type="match status" value="1"/>
</dbReference>
<evidence type="ECO:0000313" key="1">
    <source>
        <dbReference type="EMBL" id="PTU24633.1"/>
    </source>
</evidence>
<dbReference type="VEuPathDB" id="FungiDB:P175DRAFT_0489737"/>
<gene>
    <name evidence="1" type="ORF">P175DRAFT_0489737</name>
</gene>
<dbReference type="GeneID" id="63812639"/>
<dbReference type="OrthoDB" id="3450712at2759"/>
<evidence type="ECO:0000313" key="2">
    <source>
        <dbReference type="Proteomes" id="UP000244073"/>
    </source>
</evidence>
<accession>A0A2T5M7Y9</accession>
<reference evidence="1 2" key="1">
    <citation type="journal article" date="2018" name="Proc. Natl. Acad. Sci. U.S.A.">
        <title>Linking secondary metabolites to gene clusters through genome sequencing of six diverse Aspergillus species.</title>
        <authorList>
            <person name="Kaerboelling I."/>
            <person name="Vesth T.C."/>
            <person name="Frisvad J.C."/>
            <person name="Nybo J.L."/>
            <person name="Theobald S."/>
            <person name="Kuo A."/>
            <person name="Bowyer P."/>
            <person name="Matsuda Y."/>
            <person name="Mondo S."/>
            <person name="Lyhne E.K."/>
            <person name="Kogle M.E."/>
            <person name="Clum A."/>
            <person name="Lipzen A."/>
            <person name="Salamov A."/>
            <person name="Ngan C.Y."/>
            <person name="Daum C."/>
            <person name="Chiniquy J."/>
            <person name="Barry K."/>
            <person name="LaButti K."/>
            <person name="Haridas S."/>
            <person name="Simmons B.A."/>
            <person name="Magnuson J.K."/>
            <person name="Mortensen U.H."/>
            <person name="Larsen T.O."/>
            <person name="Grigoriev I.V."/>
            <person name="Baker S.E."/>
            <person name="Andersen M.R."/>
        </authorList>
    </citation>
    <scope>NUCLEOTIDE SEQUENCE [LARGE SCALE GENOMIC DNA]</scope>
    <source>
        <strain evidence="1 2">IBT 24754</strain>
    </source>
</reference>
<sequence length="178" mass="20562">MSEDQSKDNLDDDLEVVVWTELQVPPGREESQEQWAGYFQPLVYADGHSQTIWARSKQHSEIVLVATLWHEASQLRRFKSSPSAQLYWEALLNSGTKPLSYHEIQGSCTLRATEAWDRRRQEACGKVPSCTPRPYNYSDMTSCRFWLTKRPMWISFGLAFARLAEVVRFDDGNREVGD</sequence>
<protein>
    <recommendedName>
        <fullName evidence="3">ABM domain-containing protein</fullName>
    </recommendedName>
</protein>
<dbReference type="AlphaFoldDB" id="A0A2T5M7Y9"/>
<dbReference type="RefSeq" id="XP_040756025.1">
    <property type="nucleotide sequence ID" value="XM_040895757.1"/>
</dbReference>